<feature type="region of interest" description="Disordered" evidence="1">
    <location>
        <begin position="312"/>
        <end position="429"/>
    </location>
</feature>
<feature type="domain" description="ATP-dependent DNA ligase family profile" evidence="2">
    <location>
        <begin position="1"/>
        <end position="137"/>
    </location>
</feature>
<keyword evidence="4" id="KW-1185">Reference proteome</keyword>
<dbReference type="GO" id="GO:0006303">
    <property type="term" value="P:double-strand break repair via nonhomologous end joining"/>
    <property type="evidence" value="ECO:0007669"/>
    <property type="project" value="TreeGrafter"/>
</dbReference>
<protein>
    <recommendedName>
        <fullName evidence="2">ATP-dependent DNA ligase family profile domain-containing protein</fullName>
    </recommendedName>
</protein>
<feature type="region of interest" description="Disordered" evidence="1">
    <location>
        <begin position="498"/>
        <end position="551"/>
    </location>
</feature>
<proteinExistence type="predicted"/>
<dbReference type="Gene3D" id="3.30.470.30">
    <property type="entry name" value="DNA ligase/mRNA capping enzyme"/>
    <property type="match status" value="1"/>
</dbReference>
<dbReference type="GO" id="GO:0005524">
    <property type="term" value="F:ATP binding"/>
    <property type="evidence" value="ECO:0007669"/>
    <property type="project" value="InterPro"/>
</dbReference>
<name>A0A8H3J0X0_9LECA</name>
<dbReference type="GO" id="GO:0006310">
    <property type="term" value="P:DNA recombination"/>
    <property type="evidence" value="ECO:0007669"/>
    <property type="project" value="InterPro"/>
</dbReference>
<feature type="compositionally biased region" description="Low complexity" evidence="1">
    <location>
        <begin position="542"/>
        <end position="551"/>
    </location>
</feature>
<dbReference type="InterPro" id="IPR029710">
    <property type="entry name" value="LIG4"/>
</dbReference>
<dbReference type="GO" id="GO:0006297">
    <property type="term" value="P:nucleotide-excision repair, DNA gap filling"/>
    <property type="evidence" value="ECO:0007669"/>
    <property type="project" value="TreeGrafter"/>
</dbReference>
<dbReference type="Gene3D" id="2.40.50.140">
    <property type="entry name" value="Nucleic acid-binding proteins"/>
    <property type="match status" value="1"/>
</dbReference>
<dbReference type="PANTHER" id="PTHR45997">
    <property type="entry name" value="DNA LIGASE 4"/>
    <property type="match status" value="1"/>
</dbReference>
<comment type="caution">
    <text evidence="3">The sequence shown here is derived from an EMBL/GenBank/DDBJ whole genome shotgun (WGS) entry which is preliminary data.</text>
</comment>
<organism evidence="3 4">
    <name type="scientific">Alectoria fallacina</name>
    <dbReference type="NCBI Taxonomy" id="1903189"/>
    <lineage>
        <taxon>Eukaryota</taxon>
        <taxon>Fungi</taxon>
        <taxon>Dikarya</taxon>
        <taxon>Ascomycota</taxon>
        <taxon>Pezizomycotina</taxon>
        <taxon>Lecanoromycetes</taxon>
        <taxon>OSLEUM clade</taxon>
        <taxon>Lecanoromycetidae</taxon>
        <taxon>Lecanorales</taxon>
        <taxon>Lecanorineae</taxon>
        <taxon>Parmeliaceae</taxon>
        <taxon>Alectoria</taxon>
    </lineage>
</organism>
<dbReference type="InterPro" id="IPR012310">
    <property type="entry name" value="DNA_ligase_ATP-dep_cent"/>
</dbReference>
<dbReference type="AlphaFoldDB" id="A0A8H3J0X0"/>
<dbReference type="Proteomes" id="UP000664203">
    <property type="component" value="Unassembled WGS sequence"/>
</dbReference>
<evidence type="ECO:0000259" key="2">
    <source>
        <dbReference type="PROSITE" id="PS50160"/>
    </source>
</evidence>
<accession>A0A8H3J0X0</accession>
<dbReference type="GO" id="GO:0003910">
    <property type="term" value="F:DNA ligase (ATP) activity"/>
    <property type="evidence" value="ECO:0007669"/>
    <property type="project" value="InterPro"/>
</dbReference>
<feature type="compositionally biased region" description="Low complexity" evidence="1">
    <location>
        <begin position="503"/>
        <end position="526"/>
    </location>
</feature>
<dbReference type="GO" id="GO:0003677">
    <property type="term" value="F:DNA binding"/>
    <property type="evidence" value="ECO:0007669"/>
    <property type="project" value="InterPro"/>
</dbReference>
<feature type="compositionally biased region" description="Polar residues" evidence="1">
    <location>
        <begin position="355"/>
        <end position="388"/>
    </location>
</feature>
<sequence>MLVDDDPVVHKPHKERRKLLERLISPIKGRADIVWQKHVRFDRPTGPEKLKKALALAFVLRWEGLILKPSDEPYFNLGKPVQGRFPSRWVKLKKDCIKGLGDTADFAVVGAGYDVTEAGKYEGLNIRWTHFHIGCLRNKAAVLHAGEKPQFFVFDQIKDCIKREDMQMLTENGCLRAMGTEFPETWEVFDIELARGVLPMSVVFRQPFVFDLAGSGFDKPPNRDIFTLRFPRIMKVRLDRDWREAVDLDELQHMATEARTVPSGDLSDDVAAWIENLNNIDRGARGHMTSWDHTDDEEVEDYLLVPEVVASRPQPTRRSRAAAAAPLVRMDTGEMRDQERRLSGGGVVERPYSKHSMSSITSDGTLQTPPNSSPLSKSNGIKLSNRNVTPLGEDLRMASRKRCAERDDKEESARNVKKARPLPVQHSKSEIKPINKTSTHTLKKPLHEITNLARPPLSGRSTMPPQPKHRSTTDFCLVRKTVVGLHEHDRRRINTSRVCVEPSSPARETTASESTSAATTQETISEGSLPARLLPPDKAETKTSSLLTPPSTAELTSTMQIPNIQECDVMLSPCLVNQNHKVNELLFGHYKSAIPFPKRPPAAGSKPSFTSRLRCELVVLVESNSTHAVGQHVGALTCYMSDWHPRVVTVWDWRLLEFESPQPMEKHHREALIHKYFVAKLWWDPLAKGQGAVVLQWCGGEPEPVLLKEELDEMERAGGY</sequence>
<reference evidence="3" key="1">
    <citation type="submission" date="2021-03" db="EMBL/GenBank/DDBJ databases">
        <authorList>
            <person name="Tagirdzhanova G."/>
        </authorList>
    </citation>
    <scope>NUCLEOTIDE SEQUENCE</scope>
</reference>
<evidence type="ECO:0000256" key="1">
    <source>
        <dbReference type="SAM" id="MobiDB-lite"/>
    </source>
</evidence>
<dbReference type="PANTHER" id="PTHR45997:SF2">
    <property type="entry name" value="ATP DEPENDENT DNA LIGASE DOMAIN PROTEIN (AFU_ORTHOLOGUE AFUA_5G02430)"/>
    <property type="match status" value="1"/>
</dbReference>
<evidence type="ECO:0000313" key="4">
    <source>
        <dbReference type="Proteomes" id="UP000664203"/>
    </source>
</evidence>
<evidence type="ECO:0000313" key="3">
    <source>
        <dbReference type="EMBL" id="CAF9938646.1"/>
    </source>
</evidence>
<dbReference type="GO" id="GO:0032807">
    <property type="term" value="C:DNA ligase IV complex"/>
    <property type="evidence" value="ECO:0007669"/>
    <property type="project" value="TreeGrafter"/>
</dbReference>
<dbReference type="SUPFAM" id="SSF50249">
    <property type="entry name" value="Nucleic acid-binding proteins"/>
    <property type="match status" value="1"/>
</dbReference>
<feature type="compositionally biased region" description="Basic and acidic residues" evidence="1">
    <location>
        <begin position="331"/>
        <end position="342"/>
    </location>
</feature>
<gene>
    <name evidence="3" type="ORF">ALECFALPRED_007806</name>
</gene>
<dbReference type="OrthoDB" id="2160351at2759"/>
<dbReference type="PROSITE" id="PS50160">
    <property type="entry name" value="DNA_LIGASE_A3"/>
    <property type="match status" value="1"/>
</dbReference>
<dbReference type="InterPro" id="IPR012340">
    <property type="entry name" value="NA-bd_OB-fold"/>
</dbReference>
<dbReference type="SUPFAM" id="SSF56091">
    <property type="entry name" value="DNA ligase/mRNA capping enzyme, catalytic domain"/>
    <property type="match status" value="1"/>
</dbReference>
<feature type="compositionally biased region" description="Basic and acidic residues" evidence="1">
    <location>
        <begin position="393"/>
        <end position="414"/>
    </location>
</feature>
<dbReference type="EMBL" id="CAJPDR010000520">
    <property type="protein sequence ID" value="CAF9938646.1"/>
    <property type="molecule type" value="Genomic_DNA"/>
</dbReference>